<dbReference type="Pfam" id="PF00795">
    <property type="entry name" value="CN_hydrolase"/>
    <property type="match status" value="1"/>
</dbReference>
<dbReference type="FunFam" id="3.60.110.10:FF:000016">
    <property type="entry name" value="Nitrilase blr3397"/>
    <property type="match status" value="1"/>
</dbReference>
<proteinExistence type="inferred from homology"/>
<dbReference type="PROSITE" id="PS00920">
    <property type="entry name" value="NITRIL_CHT_1"/>
    <property type="match status" value="1"/>
</dbReference>
<organism evidence="4 5">
    <name type="scientific">Steinernema hermaphroditum</name>
    <dbReference type="NCBI Taxonomy" id="289476"/>
    <lineage>
        <taxon>Eukaryota</taxon>
        <taxon>Metazoa</taxon>
        <taxon>Ecdysozoa</taxon>
        <taxon>Nematoda</taxon>
        <taxon>Chromadorea</taxon>
        <taxon>Rhabditida</taxon>
        <taxon>Tylenchina</taxon>
        <taxon>Panagrolaimomorpha</taxon>
        <taxon>Strongyloidoidea</taxon>
        <taxon>Steinernematidae</taxon>
        <taxon>Steinernema</taxon>
    </lineage>
</organism>
<dbReference type="GO" id="GO:0016836">
    <property type="term" value="F:hydro-lyase activity"/>
    <property type="evidence" value="ECO:0007669"/>
    <property type="project" value="UniProtKB-ARBA"/>
</dbReference>
<gene>
    <name evidence="4" type="ORF">QR680_002667</name>
</gene>
<comment type="similarity">
    <text evidence="1">Belongs to the carbon-nitrogen hydrolase superfamily. Nitrilase family.</text>
</comment>
<feature type="domain" description="CN hydrolase" evidence="3">
    <location>
        <begin position="41"/>
        <end position="306"/>
    </location>
</feature>
<keyword evidence="5" id="KW-1185">Reference proteome</keyword>
<evidence type="ECO:0000259" key="3">
    <source>
        <dbReference type="PROSITE" id="PS50263"/>
    </source>
</evidence>
<dbReference type="InterPro" id="IPR036526">
    <property type="entry name" value="C-N_Hydrolase_sf"/>
</dbReference>
<reference evidence="4" key="1">
    <citation type="submission" date="2023-06" db="EMBL/GenBank/DDBJ databases">
        <title>Genomic analysis of the entomopathogenic nematode Steinernema hermaphroditum.</title>
        <authorList>
            <person name="Schwarz E.M."/>
            <person name="Heppert J.K."/>
            <person name="Baniya A."/>
            <person name="Schwartz H.T."/>
            <person name="Tan C.-H."/>
            <person name="Antoshechkin I."/>
            <person name="Sternberg P.W."/>
            <person name="Goodrich-Blair H."/>
            <person name="Dillman A.R."/>
        </authorList>
    </citation>
    <scope>NUCLEOTIDE SEQUENCE</scope>
    <source>
        <strain evidence="4">PS9179</strain>
        <tissue evidence="4">Whole animal</tissue>
    </source>
</reference>
<dbReference type="Proteomes" id="UP001175271">
    <property type="component" value="Unassembled WGS sequence"/>
</dbReference>
<dbReference type="AlphaFoldDB" id="A0AA39H3L0"/>
<comment type="caution">
    <text evidence="4">The sequence shown here is derived from an EMBL/GenBank/DDBJ whole genome shotgun (WGS) entry which is preliminary data.</text>
</comment>
<dbReference type="GO" id="GO:0000257">
    <property type="term" value="F:nitrilase activity"/>
    <property type="evidence" value="ECO:0007669"/>
    <property type="project" value="UniProtKB-ARBA"/>
</dbReference>
<dbReference type="SUPFAM" id="SSF56317">
    <property type="entry name" value="Carbon-nitrogen hydrolase"/>
    <property type="match status" value="1"/>
</dbReference>
<dbReference type="EMBL" id="JAUCMV010000005">
    <property type="protein sequence ID" value="KAK0398602.1"/>
    <property type="molecule type" value="Genomic_DNA"/>
</dbReference>
<dbReference type="Gene3D" id="3.60.110.10">
    <property type="entry name" value="Carbon-nitrogen hydrolase"/>
    <property type="match status" value="1"/>
</dbReference>
<accession>A0AA39H3L0</accession>
<dbReference type="InterPro" id="IPR003010">
    <property type="entry name" value="C-N_Hydrolase"/>
</dbReference>
<dbReference type="PANTHER" id="PTHR46044">
    <property type="entry name" value="NITRILASE"/>
    <property type="match status" value="1"/>
</dbReference>
<evidence type="ECO:0000313" key="5">
    <source>
        <dbReference type="Proteomes" id="UP001175271"/>
    </source>
</evidence>
<protein>
    <recommendedName>
        <fullName evidence="3">CN hydrolase domain-containing protein</fullName>
    </recommendedName>
</protein>
<name>A0AA39H3L0_9BILA</name>
<dbReference type="InterPro" id="IPR000132">
    <property type="entry name" value="Nitrilase/CN_hydratase_CS"/>
</dbReference>
<evidence type="ECO:0000313" key="4">
    <source>
        <dbReference type="EMBL" id="KAK0398602.1"/>
    </source>
</evidence>
<dbReference type="PANTHER" id="PTHR46044:SF1">
    <property type="entry name" value="CN HYDROLASE DOMAIN-CONTAINING PROTEIN"/>
    <property type="match status" value="1"/>
</dbReference>
<sequence length="356" mass="38903">MSASASARSSSGFSTHWIDDITSLDECESVIPEMEAKSTKVKVAIVQAGTVIYDTPATLQKLATLAEDAVKQGAQLVLFPEAFVGGYPKGLDFGVRMGMRSVEGREEFKKYFDAAIPFDGPESDFIGEVAKKHGIHLVVGAVEKDGSTLYCSTFFYGPDGRKLGKHRKLMPTALERVVWGFGDGSTLTVLNTEIGKMGAAICWENYMPLYRTTLYSKGIEIYLAPTVDDRDTWLPTMRTIAIEGRCFVVSTCQFLTADGYPEGHPSHNKTGQVLIRGGACVVDPLGNVLLEPKFNEERVAVVEIDLAEIAGAKFDLDTVGHYARPDVFQLCVNERVQDPVTKINDANFGSFSANFK</sequence>
<dbReference type="InterPro" id="IPR044149">
    <property type="entry name" value="Nitrilases_CHs"/>
</dbReference>
<evidence type="ECO:0000256" key="2">
    <source>
        <dbReference type="PROSITE-ProRule" id="PRU10139"/>
    </source>
</evidence>
<dbReference type="PROSITE" id="PS50263">
    <property type="entry name" value="CN_HYDROLASE"/>
    <property type="match status" value="1"/>
</dbReference>
<evidence type="ECO:0000256" key="1">
    <source>
        <dbReference type="ARBA" id="ARBA00008129"/>
    </source>
</evidence>
<dbReference type="CDD" id="cd07564">
    <property type="entry name" value="nitrilases_CHs"/>
    <property type="match status" value="1"/>
</dbReference>
<dbReference type="PROSITE" id="PS00921">
    <property type="entry name" value="NITRIL_CHT_2"/>
    <property type="match status" value="1"/>
</dbReference>
<feature type="active site" description="Proton acceptor" evidence="2">
    <location>
        <position position="81"/>
    </location>
</feature>